<dbReference type="GO" id="GO:0005886">
    <property type="term" value="C:plasma membrane"/>
    <property type="evidence" value="ECO:0007669"/>
    <property type="project" value="UniProtKB-SubCell"/>
</dbReference>
<dbReference type="PANTHER" id="PTHR31468:SF2">
    <property type="entry name" value="1,3-BETA-GLUCANOSYLTRANSFERASE GAS1"/>
    <property type="match status" value="1"/>
</dbReference>
<keyword evidence="6" id="KW-0449">Lipoprotein</keyword>
<evidence type="ECO:0000256" key="7">
    <source>
        <dbReference type="SAM" id="MobiDB-lite"/>
    </source>
</evidence>
<keyword evidence="10" id="KW-0378">Hydrolase</keyword>
<keyword evidence="8" id="KW-0812">Transmembrane</keyword>
<evidence type="ECO:0000256" key="2">
    <source>
        <dbReference type="ARBA" id="ARBA00022729"/>
    </source>
</evidence>
<gene>
    <name evidence="10" type="ORF">LACBIDRAFT_332893</name>
</gene>
<comment type="similarity">
    <text evidence="1 6">Belongs to the glycosyl hydrolase 72 family.</text>
</comment>
<evidence type="ECO:0000256" key="4">
    <source>
        <dbReference type="ARBA" id="ARBA00023157"/>
    </source>
</evidence>
<dbReference type="KEGG" id="lbc:LACBIDRAFT_332893"/>
<keyword evidence="6 8" id="KW-0472">Membrane</keyword>
<evidence type="ECO:0000256" key="8">
    <source>
        <dbReference type="SAM" id="Phobius"/>
    </source>
</evidence>
<feature type="region of interest" description="Disordered" evidence="7">
    <location>
        <begin position="373"/>
        <end position="396"/>
    </location>
</feature>
<dbReference type="EC" id="2.4.1.-" evidence="6"/>
<dbReference type="EMBL" id="DS547135">
    <property type="protein sequence ID" value="EDR01893.1"/>
    <property type="molecule type" value="Genomic_DNA"/>
</dbReference>
<dbReference type="GO" id="GO:0016787">
    <property type="term" value="F:hydrolase activity"/>
    <property type="evidence" value="ECO:0007669"/>
    <property type="project" value="UniProtKB-KW"/>
</dbReference>
<keyword evidence="6" id="KW-0808">Transferase</keyword>
<proteinExistence type="inferred from homology"/>
<dbReference type="GO" id="GO:0042124">
    <property type="term" value="F:1,3-beta-glucanosyltransferase activity"/>
    <property type="evidence" value="ECO:0007669"/>
    <property type="project" value="TreeGrafter"/>
</dbReference>
<reference evidence="10 11" key="1">
    <citation type="journal article" date="2008" name="Nature">
        <title>The genome of Laccaria bicolor provides insights into mycorrhizal symbiosis.</title>
        <authorList>
            <person name="Martin F."/>
            <person name="Aerts A."/>
            <person name="Ahren D."/>
            <person name="Brun A."/>
            <person name="Danchin E.G.J."/>
            <person name="Duchaussoy F."/>
            <person name="Gibon J."/>
            <person name="Kohler A."/>
            <person name="Lindquist E."/>
            <person name="Pereda V."/>
            <person name="Salamov A."/>
            <person name="Shapiro H.J."/>
            <person name="Wuyts J."/>
            <person name="Blaudez D."/>
            <person name="Buee M."/>
            <person name="Brokstein P."/>
            <person name="Canbaeck B."/>
            <person name="Cohen D."/>
            <person name="Courty P.E."/>
            <person name="Coutinho P.M."/>
            <person name="Delaruelle C."/>
            <person name="Detter J.C."/>
            <person name="Deveau A."/>
            <person name="DiFazio S."/>
            <person name="Duplessis S."/>
            <person name="Fraissinet-Tachet L."/>
            <person name="Lucic E."/>
            <person name="Frey-Klett P."/>
            <person name="Fourrey C."/>
            <person name="Feussner I."/>
            <person name="Gay G."/>
            <person name="Grimwood J."/>
            <person name="Hoegger P.J."/>
            <person name="Jain P."/>
            <person name="Kilaru S."/>
            <person name="Labbe J."/>
            <person name="Lin Y.C."/>
            <person name="Legue V."/>
            <person name="Le Tacon F."/>
            <person name="Marmeisse R."/>
            <person name="Melayah D."/>
            <person name="Montanini B."/>
            <person name="Muratet M."/>
            <person name="Nehls U."/>
            <person name="Niculita-Hirzel H."/>
            <person name="Oudot-Le Secq M.P."/>
            <person name="Peter M."/>
            <person name="Quesneville H."/>
            <person name="Rajashekar B."/>
            <person name="Reich M."/>
            <person name="Rouhier N."/>
            <person name="Schmutz J."/>
            <person name="Yin T."/>
            <person name="Chalot M."/>
            <person name="Henrissat B."/>
            <person name="Kuees U."/>
            <person name="Lucas S."/>
            <person name="Van de Peer Y."/>
            <person name="Podila G.K."/>
            <person name="Polle A."/>
            <person name="Pukkila P.J."/>
            <person name="Richardson P.M."/>
            <person name="Rouze P."/>
            <person name="Sanders I.R."/>
            <person name="Stajich J.E."/>
            <person name="Tunlid A."/>
            <person name="Tuskan G."/>
            <person name="Grigoriev I.V."/>
        </authorList>
    </citation>
    <scope>NUCLEOTIDE SEQUENCE [LARGE SCALE GENOMIC DNA]</scope>
    <source>
        <strain evidence="11">S238N-H82 / ATCC MYA-4686</strain>
    </source>
</reference>
<sequence>MDLALLPSEDDEGKPITCNPADTDLSSVHLHSVTTPHNHGRIFWSPAPGFAMGVGSIRERFLPYEEGDTFISTDAGVTWQMARRDAHKYEFGDKGNNLVVMNDEDRMDNLRHSLDLVQYEIGIKFQARALMSPDRLDLKDDHLRGRIVQDPRQRSALSLIPLLITRSTSLRLKMTLSRMHGCAHDLPCLQQLGVYTVRVYSVDSIKNYDLCMKAFSGADVYTISPAWSTNLLDQYLAAIDAFSKYDNILACHVGNEVINSSSNTNVAPFVKAAARGIKAYLEWCGNSTFAESYTNNFAGYNFAAYFSEYGCVPPSAVKLFYVMSKYCESQNRKAQACSFAGNGTVNSHASTSVSATGVASSCIASLSATFAPTAPASSSGSSSTGTTSSGGGTKKNGASTLVGGEFVGMVAMGVVVANFGWIAVKHRELVG</sequence>
<dbReference type="InterPro" id="IPR004886">
    <property type="entry name" value="Glucanosyltransferase"/>
</dbReference>
<dbReference type="Gene3D" id="1.20.58.1040">
    <property type="match status" value="1"/>
</dbReference>
<dbReference type="SUPFAM" id="SSF51445">
    <property type="entry name" value="(Trans)glycosidases"/>
    <property type="match status" value="1"/>
</dbReference>
<comment type="subcellular location">
    <subcellularLocation>
        <location evidence="6">Cell membrane</location>
        <topology evidence="6">Lipid-anchor</topology>
        <topology evidence="6">GPI-anchor</topology>
    </subcellularLocation>
</comment>
<accession>B0DU66</accession>
<dbReference type="InterPro" id="IPR031778">
    <property type="entry name" value="Sortilin_N"/>
</dbReference>
<evidence type="ECO:0000256" key="5">
    <source>
        <dbReference type="ARBA" id="ARBA00023180"/>
    </source>
</evidence>
<feature type="transmembrane region" description="Helical" evidence="8">
    <location>
        <begin position="406"/>
        <end position="424"/>
    </location>
</feature>
<dbReference type="GO" id="GO:0098552">
    <property type="term" value="C:side of membrane"/>
    <property type="evidence" value="ECO:0007669"/>
    <property type="project" value="UniProtKB-KW"/>
</dbReference>
<dbReference type="SUPFAM" id="SSF110296">
    <property type="entry name" value="Oligoxyloglucan reducing end-specific cellobiohydrolase"/>
    <property type="match status" value="1"/>
</dbReference>
<feature type="domain" description="Sortilin N-terminal" evidence="9">
    <location>
        <begin position="8"/>
        <end position="115"/>
    </location>
</feature>
<dbReference type="Proteomes" id="UP000001194">
    <property type="component" value="Unassembled WGS sequence"/>
</dbReference>
<evidence type="ECO:0000256" key="6">
    <source>
        <dbReference type="RuleBase" id="RU361209"/>
    </source>
</evidence>
<dbReference type="PANTHER" id="PTHR31468">
    <property type="entry name" value="1,3-BETA-GLUCANOSYLTRANSFERASE GAS1"/>
    <property type="match status" value="1"/>
</dbReference>
<dbReference type="InterPro" id="IPR017853">
    <property type="entry name" value="GH"/>
</dbReference>
<dbReference type="Pfam" id="PF15902">
    <property type="entry name" value="Sortilin-Vps10"/>
    <property type="match status" value="1"/>
</dbReference>
<evidence type="ECO:0000313" key="10">
    <source>
        <dbReference type="EMBL" id="EDR01893.1"/>
    </source>
</evidence>
<keyword evidence="11" id="KW-1185">Reference proteome</keyword>
<dbReference type="RefSeq" id="XP_001887503.1">
    <property type="nucleotide sequence ID" value="XM_001887468.1"/>
</dbReference>
<comment type="function">
    <text evidence="6">Splits internally a 1,3-beta-glucan molecule and transfers the newly generated reducing end (the donor) to the non-reducing end of another 1,3-beta-glucan molecule (the acceptor) forming a 1,3-beta linkage, resulting in the elongation of 1,3-beta-glucan chains in the cell wall.</text>
</comment>
<keyword evidence="5" id="KW-0325">Glycoprotein</keyword>
<feature type="compositionally biased region" description="Low complexity" evidence="7">
    <location>
        <begin position="373"/>
        <end position="387"/>
    </location>
</feature>
<dbReference type="HOGENOM" id="CLU_645674_0_0_1"/>
<dbReference type="GO" id="GO:0031505">
    <property type="term" value="P:fungal-type cell wall organization"/>
    <property type="evidence" value="ECO:0007669"/>
    <property type="project" value="TreeGrafter"/>
</dbReference>
<dbReference type="GO" id="GO:0071970">
    <property type="term" value="P:fungal-type cell wall (1-&gt;3)-beta-D-glucan biosynthetic process"/>
    <property type="evidence" value="ECO:0007669"/>
    <property type="project" value="TreeGrafter"/>
</dbReference>
<evidence type="ECO:0000256" key="3">
    <source>
        <dbReference type="ARBA" id="ARBA00022737"/>
    </source>
</evidence>
<dbReference type="Gene3D" id="3.20.20.80">
    <property type="entry name" value="Glycosidases"/>
    <property type="match status" value="1"/>
</dbReference>
<keyword evidence="8" id="KW-1133">Transmembrane helix</keyword>
<dbReference type="AlphaFoldDB" id="B0DU66"/>
<keyword evidence="4" id="KW-1015">Disulfide bond</keyword>
<keyword evidence="2" id="KW-0732">Signal</keyword>
<dbReference type="InParanoid" id="B0DU66"/>
<dbReference type="GeneID" id="6083093"/>
<evidence type="ECO:0000256" key="1">
    <source>
        <dbReference type="ARBA" id="ARBA00007528"/>
    </source>
</evidence>
<protein>
    <recommendedName>
        <fullName evidence="6">1,3-beta-glucanosyltransferase</fullName>
        <ecNumber evidence="6">2.4.1.-</ecNumber>
    </recommendedName>
</protein>
<dbReference type="OrthoDB" id="3048515at2759"/>
<keyword evidence="6" id="KW-0336">GPI-anchor</keyword>
<organism evidence="11">
    <name type="scientific">Laccaria bicolor (strain S238N-H82 / ATCC MYA-4686)</name>
    <name type="common">Bicoloured deceiver</name>
    <name type="synonym">Laccaria laccata var. bicolor</name>
    <dbReference type="NCBI Taxonomy" id="486041"/>
    <lineage>
        <taxon>Eukaryota</taxon>
        <taxon>Fungi</taxon>
        <taxon>Dikarya</taxon>
        <taxon>Basidiomycota</taxon>
        <taxon>Agaricomycotina</taxon>
        <taxon>Agaricomycetes</taxon>
        <taxon>Agaricomycetidae</taxon>
        <taxon>Agaricales</taxon>
        <taxon>Agaricineae</taxon>
        <taxon>Hydnangiaceae</taxon>
        <taxon>Laccaria</taxon>
    </lineage>
</organism>
<keyword evidence="3" id="KW-0677">Repeat</keyword>
<dbReference type="Pfam" id="PF03198">
    <property type="entry name" value="Glyco_hydro_72"/>
    <property type="match status" value="1"/>
</dbReference>
<evidence type="ECO:0000259" key="9">
    <source>
        <dbReference type="Pfam" id="PF15902"/>
    </source>
</evidence>
<name>B0DU66_LACBS</name>
<evidence type="ECO:0000313" key="11">
    <source>
        <dbReference type="Proteomes" id="UP000001194"/>
    </source>
</evidence>